<keyword evidence="9" id="KW-1185">Reference proteome</keyword>
<evidence type="ECO:0000313" key="8">
    <source>
        <dbReference type="EMBL" id="KAF8781850.1"/>
    </source>
</evidence>
<evidence type="ECO:0000256" key="4">
    <source>
        <dbReference type="ARBA" id="ARBA00022824"/>
    </source>
</evidence>
<evidence type="ECO:0000256" key="7">
    <source>
        <dbReference type="SAM" id="Phobius"/>
    </source>
</evidence>
<evidence type="ECO:0000256" key="2">
    <source>
        <dbReference type="ARBA" id="ARBA00009436"/>
    </source>
</evidence>
<dbReference type="AlphaFoldDB" id="A0A8T0EUR9"/>
<dbReference type="PANTHER" id="PTHR12906">
    <property type="entry name" value="PROTEIN C20ORF24 RAB5-INTERACTING PROTEIN"/>
    <property type="match status" value="1"/>
</dbReference>
<dbReference type="InterPro" id="IPR029008">
    <property type="entry name" value="EMC6-like"/>
</dbReference>
<dbReference type="GO" id="GO:0005739">
    <property type="term" value="C:mitochondrion"/>
    <property type="evidence" value="ECO:0007669"/>
    <property type="project" value="GOC"/>
</dbReference>
<organism evidence="8 9">
    <name type="scientific">Argiope bruennichi</name>
    <name type="common">Wasp spider</name>
    <name type="synonym">Aranea bruennichi</name>
    <dbReference type="NCBI Taxonomy" id="94029"/>
    <lineage>
        <taxon>Eukaryota</taxon>
        <taxon>Metazoa</taxon>
        <taxon>Ecdysozoa</taxon>
        <taxon>Arthropoda</taxon>
        <taxon>Chelicerata</taxon>
        <taxon>Arachnida</taxon>
        <taxon>Araneae</taxon>
        <taxon>Araneomorphae</taxon>
        <taxon>Entelegynae</taxon>
        <taxon>Araneoidea</taxon>
        <taxon>Araneidae</taxon>
        <taxon>Argiope</taxon>
    </lineage>
</organism>
<protein>
    <submittedName>
        <fullName evidence="8">Respirasome Complex Assembly Factor 1 like protein</fullName>
    </submittedName>
</protein>
<feature type="transmembrane region" description="Helical" evidence="7">
    <location>
        <begin position="103"/>
        <end position="122"/>
    </location>
</feature>
<gene>
    <name evidence="8" type="ORF">HNY73_012195</name>
</gene>
<dbReference type="GO" id="GO:0097250">
    <property type="term" value="P:mitochondrial respirasome assembly"/>
    <property type="evidence" value="ECO:0007669"/>
    <property type="project" value="InterPro"/>
</dbReference>
<accession>A0A8T0EUR9</accession>
<evidence type="ECO:0000256" key="1">
    <source>
        <dbReference type="ARBA" id="ARBA00004477"/>
    </source>
</evidence>
<keyword evidence="6 7" id="KW-0472">Membrane</keyword>
<dbReference type="GO" id="GO:0005789">
    <property type="term" value="C:endoplasmic reticulum membrane"/>
    <property type="evidence" value="ECO:0007669"/>
    <property type="project" value="UniProtKB-SubCell"/>
</dbReference>
<dbReference type="InterPro" id="IPR010742">
    <property type="entry name" value="RCAF1"/>
</dbReference>
<dbReference type="OrthoDB" id="286395at2759"/>
<proteinExistence type="inferred from homology"/>
<sequence>MNQRKKSDKNGSEKSDLPPVLVRMITPCSSWPIKDEFLDVIYWTRQILAVLFGIIWGIIPIQGIIGIALYCLLNIVIFYSYSTNFQHVDDEEFGGIWELLKEGFMTAFACFLVTWIVVYSYLHFDG</sequence>
<keyword evidence="5 7" id="KW-1133">Transmembrane helix</keyword>
<reference evidence="8" key="2">
    <citation type="submission" date="2020-06" db="EMBL/GenBank/DDBJ databases">
        <authorList>
            <person name="Sheffer M."/>
        </authorList>
    </citation>
    <scope>NUCLEOTIDE SEQUENCE</scope>
</reference>
<comment type="caution">
    <text evidence="8">The sequence shown here is derived from an EMBL/GenBank/DDBJ whole genome shotgun (WGS) entry which is preliminary data.</text>
</comment>
<feature type="transmembrane region" description="Helical" evidence="7">
    <location>
        <begin position="48"/>
        <end position="81"/>
    </location>
</feature>
<dbReference type="PANTHER" id="PTHR12906:SF0">
    <property type="entry name" value="GEL COMPLEX SUBUNIT OPTI"/>
    <property type="match status" value="1"/>
</dbReference>
<comment type="similarity">
    <text evidence="2">Belongs to the EMC6 family.</text>
</comment>
<name>A0A8T0EUR9_ARGBR</name>
<keyword evidence="3 7" id="KW-0812">Transmembrane</keyword>
<dbReference type="EMBL" id="JABXBU010001863">
    <property type="protein sequence ID" value="KAF8781850.1"/>
    <property type="molecule type" value="Genomic_DNA"/>
</dbReference>
<evidence type="ECO:0000313" key="9">
    <source>
        <dbReference type="Proteomes" id="UP000807504"/>
    </source>
</evidence>
<dbReference type="Proteomes" id="UP000807504">
    <property type="component" value="Unassembled WGS sequence"/>
</dbReference>
<comment type="subcellular location">
    <subcellularLocation>
        <location evidence="1">Endoplasmic reticulum membrane</location>
        <topology evidence="1">Multi-pass membrane protein</topology>
    </subcellularLocation>
</comment>
<reference evidence="8" key="1">
    <citation type="journal article" date="2020" name="bioRxiv">
        <title>Chromosome-level reference genome of the European wasp spider Argiope bruennichi: a resource for studies on range expansion and evolutionary adaptation.</title>
        <authorList>
            <person name="Sheffer M.M."/>
            <person name="Hoppe A."/>
            <person name="Krehenwinkel H."/>
            <person name="Uhl G."/>
            <person name="Kuss A.W."/>
            <person name="Jensen L."/>
            <person name="Jensen C."/>
            <person name="Gillespie R.G."/>
            <person name="Hoff K.J."/>
            <person name="Prost S."/>
        </authorList>
    </citation>
    <scope>NUCLEOTIDE SEQUENCE</scope>
</reference>
<keyword evidence="4" id="KW-0256">Endoplasmic reticulum</keyword>
<dbReference type="Pfam" id="PF07019">
    <property type="entry name" value="EMC6"/>
    <property type="match status" value="1"/>
</dbReference>
<dbReference type="OMA" id="ANSEWPD"/>
<evidence type="ECO:0000256" key="6">
    <source>
        <dbReference type="ARBA" id="ARBA00023136"/>
    </source>
</evidence>
<evidence type="ECO:0000256" key="5">
    <source>
        <dbReference type="ARBA" id="ARBA00022989"/>
    </source>
</evidence>
<evidence type="ECO:0000256" key="3">
    <source>
        <dbReference type="ARBA" id="ARBA00022692"/>
    </source>
</evidence>